<organism evidence="7 8">
    <name type="scientific">Remersonia thermophila</name>
    <dbReference type="NCBI Taxonomy" id="72144"/>
    <lineage>
        <taxon>Eukaryota</taxon>
        <taxon>Fungi</taxon>
        <taxon>Dikarya</taxon>
        <taxon>Ascomycota</taxon>
        <taxon>Pezizomycotina</taxon>
        <taxon>Sordariomycetes</taxon>
        <taxon>Sordariomycetidae</taxon>
        <taxon>Sordariales</taxon>
        <taxon>Sordariales incertae sedis</taxon>
        <taxon>Remersonia</taxon>
    </lineage>
</organism>
<evidence type="ECO:0000256" key="3">
    <source>
        <dbReference type="ARBA" id="ARBA00022776"/>
    </source>
</evidence>
<keyword evidence="5" id="KW-0131">Cell cycle</keyword>
<dbReference type="GeneID" id="98129153"/>
<dbReference type="EMBL" id="JAZGUE010000001">
    <property type="protein sequence ID" value="KAL2271452.1"/>
    <property type="molecule type" value="Genomic_DNA"/>
</dbReference>
<evidence type="ECO:0000259" key="6">
    <source>
        <dbReference type="Pfam" id="PF12896"/>
    </source>
</evidence>
<keyword evidence="2" id="KW-0132">Cell division</keyword>
<keyword evidence="3" id="KW-0498">Mitosis</keyword>
<keyword evidence="4" id="KW-0833">Ubl conjugation pathway</keyword>
<dbReference type="PANTHER" id="PTHR13260:SF0">
    <property type="entry name" value="ANAPHASE-PROMOTING COMPLEX SUBUNIT 4"/>
    <property type="match status" value="1"/>
</dbReference>
<dbReference type="InterPro" id="IPR024790">
    <property type="entry name" value="APC4_long_dom"/>
</dbReference>
<evidence type="ECO:0000256" key="4">
    <source>
        <dbReference type="ARBA" id="ARBA00022786"/>
    </source>
</evidence>
<comment type="caution">
    <text evidence="7">The sequence shown here is derived from an EMBL/GenBank/DDBJ whole genome shotgun (WGS) entry which is preliminary data.</text>
</comment>
<protein>
    <recommendedName>
        <fullName evidence="1">Anaphase-promoting complex subunit 4</fullName>
    </recommendedName>
</protein>
<accession>A0ABR4DMK2</accession>
<dbReference type="Proteomes" id="UP001600064">
    <property type="component" value="Unassembled WGS sequence"/>
</dbReference>
<reference evidence="7 8" key="1">
    <citation type="journal article" date="2024" name="Commun. Biol.">
        <title>Comparative genomic analysis of thermophilic fungi reveals convergent evolutionary adaptations and gene losses.</title>
        <authorList>
            <person name="Steindorff A.S."/>
            <person name="Aguilar-Pontes M.V."/>
            <person name="Robinson A.J."/>
            <person name="Andreopoulos B."/>
            <person name="LaButti K."/>
            <person name="Kuo A."/>
            <person name="Mondo S."/>
            <person name="Riley R."/>
            <person name="Otillar R."/>
            <person name="Haridas S."/>
            <person name="Lipzen A."/>
            <person name="Grimwood J."/>
            <person name="Schmutz J."/>
            <person name="Clum A."/>
            <person name="Reid I.D."/>
            <person name="Moisan M.C."/>
            <person name="Butler G."/>
            <person name="Nguyen T.T.M."/>
            <person name="Dewar K."/>
            <person name="Conant G."/>
            <person name="Drula E."/>
            <person name="Henrissat B."/>
            <person name="Hansel C."/>
            <person name="Singer S."/>
            <person name="Hutchinson M.I."/>
            <person name="de Vries R.P."/>
            <person name="Natvig D.O."/>
            <person name="Powell A.J."/>
            <person name="Tsang A."/>
            <person name="Grigoriev I.V."/>
        </authorList>
    </citation>
    <scope>NUCLEOTIDE SEQUENCE [LARGE SCALE GENOMIC DNA]</scope>
    <source>
        <strain evidence="7 8">ATCC 22073</strain>
    </source>
</reference>
<dbReference type="InterPro" id="IPR024789">
    <property type="entry name" value="APC4"/>
</dbReference>
<evidence type="ECO:0000313" key="8">
    <source>
        <dbReference type="Proteomes" id="UP001600064"/>
    </source>
</evidence>
<name>A0ABR4DMK2_9PEZI</name>
<sequence length="703" mass="76103">MAGEHLAVAWNDGVVRVLGLEGGKPVHQIRVSEGGDGGKIVFMSWTRHITGAKSSPVTQDGREKKRLVLDGERSGDGAVDLPRELVFLEIDTALPKLPPLAAAGMSGDDSYLFASTASMDAVFRPCRAEDADNVHVMIAGTAGGGIHLSIYDAFALGTLQRSPALTANLQLCGHSSRPESSTHMLLLRPPPSDDAAALYLAPLHLGFLSHSPADLALLTNRATVLLNLVRYLTLTHSQMVAEWQSTRELPGRFMGSLTEDLKKTNYEVLTVTQALYHAVATGHLFPAVQEWLVDVIGDRGYKRWERAVVAGLTSLRSLVHQSFLPALERCGVVLSRLLGIARFHGPEAGVGFDEAQIAKLLDIVACLTMVGHKVLTTVMDELEHFHAFAAWLRLEIDRQSSSASEELTEKEATMDTSKVLTYMQHFMVDSPLAVFFADVSKEDYAKDQGFVAPGMTLLELLDEQLREHEAGRPSMKVLPRVAFLLNYLSTKSAAVSRGIADAAKQRVKLGPAAELSVGMKIWKHSIWMGRTGKQDPTSTVFTAMTPEDDKGKIFLFRSLVPLGESLPSEPPTTACGLGLPDGVSIVDLEFLDDESLLVLCGQKEEPKSALLRIAYQAPAMPYHGYTAGQRPEVVLLDGSGSDGVSACVAFSDMAGFTPLEMEVQRASGRRGDVPARVCLLGRDRTVYKTYTVPESKGPAVLPG</sequence>
<evidence type="ECO:0000256" key="2">
    <source>
        <dbReference type="ARBA" id="ARBA00022618"/>
    </source>
</evidence>
<gene>
    <name evidence="7" type="ORF">VTJ83DRAFT_823</name>
</gene>
<dbReference type="Pfam" id="PF12896">
    <property type="entry name" value="ANAPC4"/>
    <property type="match status" value="1"/>
</dbReference>
<proteinExistence type="predicted"/>
<dbReference type="PANTHER" id="PTHR13260">
    <property type="entry name" value="ANAPHASE PROMOTING COMPLEX SUBUNIT 4 APC4"/>
    <property type="match status" value="1"/>
</dbReference>
<keyword evidence="8" id="KW-1185">Reference proteome</keyword>
<evidence type="ECO:0000256" key="5">
    <source>
        <dbReference type="ARBA" id="ARBA00023306"/>
    </source>
</evidence>
<evidence type="ECO:0000313" key="7">
    <source>
        <dbReference type="EMBL" id="KAL2271452.1"/>
    </source>
</evidence>
<feature type="domain" description="Anaphase-promoting complex subunit 4 long" evidence="6">
    <location>
        <begin position="200"/>
        <end position="401"/>
    </location>
</feature>
<evidence type="ECO:0000256" key="1">
    <source>
        <dbReference type="ARBA" id="ARBA00016067"/>
    </source>
</evidence>
<dbReference type="RefSeq" id="XP_070870176.1">
    <property type="nucleotide sequence ID" value="XM_071014509.1"/>
</dbReference>